<dbReference type="EMBL" id="BLAL01000009">
    <property type="protein sequence ID" value="GES73598.1"/>
    <property type="molecule type" value="Genomic_DNA"/>
</dbReference>
<dbReference type="PANTHER" id="PTHR15885">
    <property type="entry name" value="COILED-COIL DOMAIN-CONTAINING PROTEIN 174"/>
    <property type="match status" value="1"/>
</dbReference>
<evidence type="ECO:0000256" key="1">
    <source>
        <dbReference type="ARBA" id="ARBA00023054"/>
    </source>
</evidence>
<dbReference type="GO" id="GO:0005634">
    <property type="term" value="C:nucleus"/>
    <property type="evidence" value="ECO:0007669"/>
    <property type="project" value="TreeGrafter"/>
</dbReference>
<reference evidence="3" key="1">
    <citation type="submission" date="2019-10" db="EMBL/GenBank/DDBJ databases">
        <title>Conservation and host-specific expression of non-tandemly repeated heterogenous ribosome RNA gene in arbuscular mycorrhizal fungi.</title>
        <authorList>
            <person name="Maeda T."/>
            <person name="Kobayashi Y."/>
            <person name="Nakagawa T."/>
            <person name="Ezawa T."/>
            <person name="Yamaguchi K."/>
            <person name="Bino T."/>
            <person name="Nishimoto Y."/>
            <person name="Shigenobu S."/>
            <person name="Kawaguchi M."/>
        </authorList>
    </citation>
    <scope>NUCLEOTIDE SEQUENCE</scope>
    <source>
        <strain evidence="3">HR1</strain>
    </source>
</reference>
<dbReference type="Pfam" id="PF13300">
    <property type="entry name" value="DUF4078"/>
    <property type="match status" value="1"/>
</dbReference>
<feature type="compositionally biased region" description="Polar residues" evidence="2">
    <location>
        <begin position="253"/>
        <end position="262"/>
    </location>
</feature>
<evidence type="ECO:0000313" key="3">
    <source>
        <dbReference type="EMBL" id="GES73598.1"/>
    </source>
</evidence>
<keyword evidence="1" id="KW-0175">Coiled coil</keyword>
<feature type="region of interest" description="Disordered" evidence="2">
    <location>
        <begin position="239"/>
        <end position="282"/>
    </location>
</feature>
<evidence type="ECO:0000256" key="2">
    <source>
        <dbReference type="SAM" id="MobiDB-lite"/>
    </source>
</evidence>
<dbReference type="OrthoDB" id="333551at2759"/>
<feature type="compositionally biased region" description="Low complexity" evidence="2">
    <location>
        <begin position="270"/>
        <end position="282"/>
    </location>
</feature>
<comment type="caution">
    <text evidence="3">The sequence shown here is derived from an EMBL/GenBank/DDBJ whole genome shotgun (WGS) entry which is preliminary data.</text>
</comment>
<gene>
    <name evidence="3" type="ORF">RCL2_000112300</name>
</gene>
<dbReference type="AlphaFoldDB" id="A0A8H3KPR7"/>
<sequence>MQDPSKAFDISSTSVLDLKAELFKQKEEFEKQKVIAKNQPVSAALRKAAKKPGIWERQNKGVLERSHRDELEIVETSTLEASRAAMERKAKLYDRLSKTGITDDALAEEVLVDFDRKAWEQPSDDEPTNVKDKSEDPWNHQSLVQQYQVMIMNRYQMSYYNAGKRLLRGSWKRVTALSIMMKRRFEPIFYDLNFYEEERQEQMRALKQLRLETELKRASRQTIKEKRKAQLDARMDMIRAKRQKKSSKSESKPTQTTENTITEPHISDVTNTSNISTTDSTINKTSNKVLQLSEQAVNDLLSDIRRQIEIKKKTDS</sequence>
<organism evidence="3 4">
    <name type="scientific">Rhizophagus clarus</name>
    <dbReference type="NCBI Taxonomy" id="94130"/>
    <lineage>
        <taxon>Eukaryota</taxon>
        <taxon>Fungi</taxon>
        <taxon>Fungi incertae sedis</taxon>
        <taxon>Mucoromycota</taxon>
        <taxon>Glomeromycotina</taxon>
        <taxon>Glomeromycetes</taxon>
        <taxon>Glomerales</taxon>
        <taxon>Glomeraceae</taxon>
        <taxon>Rhizophagus</taxon>
    </lineage>
</organism>
<dbReference type="PANTHER" id="PTHR15885:SF1">
    <property type="entry name" value="COILED-COIL DOMAIN-CONTAINING PROTEIN 174"/>
    <property type="match status" value="1"/>
</dbReference>
<dbReference type="InterPro" id="IPR025066">
    <property type="entry name" value="CCDC174-like"/>
</dbReference>
<protein>
    <submittedName>
        <fullName evidence="3">Coiled-coil domain-containing protein 174</fullName>
    </submittedName>
</protein>
<dbReference type="Proteomes" id="UP000615446">
    <property type="component" value="Unassembled WGS sequence"/>
</dbReference>
<accession>A0A8H3KPR7</accession>
<evidence type="ECO:0000313" key="4">
    <source>
        <dbReference type="Proteomes" id="UP000615446"/>
    </source>
</evidence>
<proteinExistence type="predicted"/>
<name>A0A8H3KPR7_9GLOM</name>